<keyword evidence="5" id="KW-1185">Reference proteome</keyword>
<keyword evidence="2" id="KW-0732">Signal</keyword>
<protein>
    <submittedName>
        <fullName evidence="4">Peptidase S41</fullName>
    </submittedName>
</protein>
<organism evidence="4 5">
    <name type="scientific">Rudanella paleaurantiibacter</name>
    <dbReference type="NCBI Taxonomy" id="2614655"/>
    <lineage>
        <taxon>Bacteria</taxon>
        <taxon>Pseudomonadati</taxon>
        <taxon>Bacteroidota</taxon>
        <taxon>Cytophagia</taxon>
        <taxon>Cytophagales</taxon>
        <taxon>Cytophagaceae</taxon>
        <taxon>Rudanella</taxon>
    </lineage>
</organism>
<feature type="compositionally biased region" description="Low complexity" evidence="1">
    <location>
        <begin position="27"/>
        <end position="40"/>
    </location>
</feature>
<feature type="region of interest" description="Disordered" evidence="1">
    <location>
        <begin position="21"/>
        <end position="41"/>
    </location>
</feature>
<dbReference type="SMART" id="SM00245">
    <property type="entry name" value="TSPc"/>
    <property type="match status" value="1"/>
</dbReference>
<dbReference type="InterPro" id="IPR036034">
    <property type="entry name" value="PDZ_sf"/>
</dbReference>
<evidence type="ECO:0000313" key="5">
    <source>
        <dbReference type="Proteomes" id="UP000488299"/>
    </source>
</evidence>
<gene>
    <name evidence="4" type="ORF">F5984_07260</name>
</gene>
<dbReference type="InterPro" id="IPR041613">
    <property type="entry name" value="Pept_S41_N"/>
</dbReference>
<dbReference type="GO" id="GO:0008236">
    <property type="term" value="F:serine-type peptidase activity"/>
    <property type="evidence" value="ECO:0007669"/>
    <property type="project" value="InterPro"/>
</dbReference>
<feature type="chain" id="PRO_5029450944" evidence="2">
    <location>
        <begin position="22"/>
        <end position="480"/>
    </location>
</feature>
<evidence type="ECO:0000313" key="4">
    <source>
        <dbReference type="EMBL" id="KAB7732308.1"/>
    </source>
</evidence>
<dbReference type="SUPFAM" id="SSF52096">
    <property type="entry name" value="ClpP/crotonase"/>
    <property type="match status" value="1"/>
</dbReference>
<dbReference type="Pfam" id="PF18294">
    <property type="entry name" value="Pept_S41_N"/>
    <property type="match status" value="1"/>
</dbReference>
<dbReference type="AlphaFoldDB" id="A0A7J5U3U4"/>
<dbReference type="Gene3D" id="3.90.226.10">
    <property type="entry name" value="2-enoyl-CoA Hydratase, Chain A, domain 1"/>
    <property type="match status" value="1"/>
</dbReference>
<evidence type="ECO:0000256" key="2">
    <source>
        <dbReference type="SAM" id="SignalP"/>
    </source>
</evidence>
<proteinExistence type="predicted"/>
<name>A0A7J5U3U4_9BACT</name>
<accession>A0A7J5U3U4</accession>
<dbReference type="InterPro" id="IPR041489">
    <property type="entry name" value="PDZ_6"/>
</dbReference>
<dbReference type="Proteomes" id="UP000488299">
    <property type="component" value="Unassembled WGS sequence"/>
</dbReference>
<sequence length="480" mass="52874">MRWRPALLSVALGATLLSACKDPQVDPTTPTTTTTPTSTTGALTDREVNNWVLDSMRIYYYWNNRIPATPNLNQAPGDFFQSILYSWDRTLRPDGDRFSWIQQSVDELKNSLQGIEKTTGMEFRLYRWPSGTNNVIGQVIFVQLNSPAARAGVKRGDIFSGINGQALTISNYQTLLYTDAASQAFTFVTITGNTTTANPQTRMLDRVQLAADPVHKDSILTIGTRKIGYLVYNQFVTGPNGPSDATYDNKVDNVFAKFKAQGVNELVLDLRYNPGGYTSSARNLASLIGKGINTNEVFYRQEYNAELTRAFGSTQVRFLNKPQNIGANLTRVFVLTSDRTASASELIINGLKPFMTVQVVGDTTYGKNVASITIEDQRKPRRINWGMQPIIAKSYNKLGQSDYTAGFVPDQVAFEPLVLAQFGDINNDPLLRAAIARITGSNPGGRVASPVQTLFSIGSSIDRKAGGSNMFIDKLPSRLQ</sequence>
<dbReference type="SUPFAM" id="SSF50156">
    <property type="entry name" value="PDZ domain-like"/>
    <property type="match status" value="1"/>
</dbReference>
<dbReference type="GO" id="GO:0030288">
    <property type="term" value="C:outer membrane-bounded periplasmic space"/>
    <property type="evidence" value="ECO:0007669"/>
    <property type="project" value="TreeGrafter"/>
</dbReference>
<dbReference type="GO" id="GO:0007165">
    <property type="term" value="P:signal transduction"/>
    <property type="evidence" value="ECO:0007669"/>
    <property type="project" value="TreeGrafter"/>
</dbReference>
<dbReference type="GO" id="GO:0006508">
    <property type="term" value="P:proteolysis"/>
    <property type="evidence" value="ECO:0007669"/>
    <property type="project" value="InterPro"/>
</dbReference>
<dbReference type="Gene3D" id="2.30.42.10">
    <property type="match status" value="1"/>
</dbReference>
<dbReference type="Pfam" id="PF17820">
    <property type="entry name" value="PDZ_6"/>
    <property type="match status" value="1"/>
</dbReference>
<dbReference type="Pfam" id="PF03572">
    <property type="entry name" value="Peptidase_S41"/>
    <property type="match status" value="1"/>
</dbReference>
<dbReference type="PANTHER" id="PTHR32060:SF30">
    <property type="entry name" value="CARBOXY-TERMINAL PROCESSING PROTEASE CTPA"/>
    <property type="match status" value="1"/>
</dbReference>
<reference evidence="4 5" key="1">
    <citation type="submission" date="2019-10" db="EMBL/GenBank/DDBJ databases">
        <title>Rudanella paleaurantiibacter sp. nov., isolated from sludge.</title>
        <authorList>
            <person name="Xu S.Q."/>
        </authorList>
    </citation>
    <scope>NUCLEOTIDE SEQUENCE [LARGE SCALE GENOMIC DNA]</scope>
    <source>
        <strain evidence="4 5">HX-22-17</strain>
    </source>
</reference>
<dbReference type="EMBL" id="WELI01000002">
    <property type="protein sequence ID" value="KAB7732308.1"/>
    <property type="molecule type" value="Genomic_DNA"/>
</dbReference>
<evidence type="ECO:0000259" key="3">
    <source>
        <dbReference type="SMART" id="SM00245"/>
    </source>
</evidence>
<feature type="domain" description="Tail specific protease" evidence="3">
    <location>
        <begin position="197"/>
        <end position="414"/>
    </location>
</feature>
<dbReference type="InterPro" id="IPR005151">
    <property type="entry name" value="Tail-specific_protease"/>
</dbReference>
<dbReference type="PANTHER" id="PTHR32060">
    <property type="entry name" value="TAIL-SPECIFIC PROTEASE"/>
    <property type="match status" value="1"/>
</dbReference>
<dbReference type="CDD" id="cd07561">
    <property type="entry name" value="Peptidase_S41_CPP_like"/>
    <property type="match status" value="1"/>
</dbReference>
<dbReference type="Gene3D" id="3.30.750.170">
    <property type="match status" value="1"/>
</dbReference>
<evidence type="ECO:0000256" key="1">
    <source>
        <dbReference type="SAM" id="MobiDB-lite"/>
    </source>
</evidence>
<dbReference type="GO" id="GO:0004175">
    <property type="term" value="F:endopeptidase activity"/>
    <property type="evidence" value="ECO:0007669"/>
    <property type="project" value="TreeGrafter"/>
</dbReference>
<comment type="caution">
    <text evidence="4">The sequence shown here is derived from an EMBL/GenBank/DDBJ whole genome shotgun (WGS) entry which is preliminary data.</text>
</comment>
<dbReference type="InterPro" id="IPR029045">
    <property type="entry name" value="ClpP/crotonase-like_dom_sf"/>
</dbReference>
<dbReference type="PROSITE" id="PS51257">
    <property type="entry name" value="PROKAR_LIPOPROTEIN"/>
    <property type="match status" value="1"/>
</dbReference>
<feature type="signal peptide" evidence="2">
    <location>
        <begin position="1"/>
        <end position="21"/>
    </location>
</feature>